<dbReference type="Pfam" id="PF01408">
    <property type="entry name" value="GFO_IDH_MocA"/>
    <property type="match status" value="1"/>
</dbReference>
<evidence type="ECO:0000313" key="4">
    <source>
        <dbReference type="Proteomes" id="UP000546464"/>
    </source>
</evidence>
<dbReference type="InterPro" id="IPR000683">
    <property type="entry name" value="Gfo/Idh/MocA-like_OxRdtase_N"/>
</dbReference>
<gene>
    <name evidence="3" type="ORF">H5P28_15810</name>
</gene>
<dbReference type="Proteomes" id="UP000546464">
    <property type="component" value="Unassembled WGS sequence"/>
</dbReference>
<dbReference type="PANTHER" id="PTHR43377:SF12">
    <property type="entry name" value="BINDING ROSSMANN FOLD OXIDOREDUCTASE, PUTATIVE (AFU_ORTHOLOGUE AFUA_3G11840)-RELATED"/>
    <property type="match status" value="1"/>
</dbReference>
<accession>A0A842HGT2</accession>
<evidence type="ECO:0000259" key="1">
    <source>
        <dbReference type="Pfam" id="PF01408"/>
    </source>
</evidence>
<comment type="caution">
    <text evidence="3">The sequence shown here is derived from an EMBL/GenBank/DDBJ whole genome shotgun (WGS) entry which is preliminary data.</text>
</comment>
<feature type="domain" description="GFO/IDH/MocA-like oxidoreductase" evidence="2">
    <location>
        <begin position="137"/>
        <end position="295"/>
    </location>
</feature>
<dbReference type="Gene3D" id="3.30.360.10">
    <property type="entry name" value="Dihydrodipicolinate Reductase, domain 2"/>
    <property type="match status" value="1"/>
</dbReference>
<evidence type="ECO:0000313" key="3">
    <source>
        <dbReference type="EMBL" id="MBC2595733.1"/>
    </source>
</evidence>
<keyword evidence="4" id="KW-1185">Reference proteome</keyword>
<dbReference type="EMBL" id="JACHVB010000052">
    <property type="protein sequence ID" value="MBC2595733.1"/>
    <property type="molecule type" value="Genomic_DNA"/>
</dbReference>
<dbReference type="AlphaFoldDB" id="A0A842HGT2"/>
<dbReference type="RefSeq" id="WP_185676666.1">
    <property type="nucleotide sequence ID" value="NZ_JACHVB010000052.1"/>
</dbReference>
<reference evidence="3 4" key="1">
    <citation type="submission" date="2020-07" db="EMBL/GenBank/DDBJ databases">
        <authorList>
            <person name="Feng X."/>
        </authorList>
    </citation>
    <scope>NUCLEOTIDE SEQUENCE [LARGE SCALE GENOMIC DNA]</scope>
    <source>
        <strain evidence="3 4">JCM31066</strain>
    </source>
</reference>
<dbReference type="Gene3D" id="3.40.50.720">
    <property type="entry name" value="NAD(P)-binding Rossmann-like Domain"/>
    <property type="match status" value="1"/>
</dbReference>
<dbReference type="GO" id="GO:0000166">
    <property type="term" value="F:nucleotide binding"/>
    <property type="evidence" value="ECO:0007669"/>
    <property type="project" value="InterPro"/>
</dbReference>
<evidence type="ECO:0000259" key="2">
    <source>
        <dbReference type="Pfam" id="PF22725"/>
    </source>
</evidence>
<dbReference type="InterPro" id="IPR055170">
    <property type="entry name" value="GFO_IDH_MocA-like_dom"/>
</dbReference>
<dbReference type="SUPFAM" id="SSF55347">
    <property type="entry name" value="Glyceraldehyde-3-phosphate dehydrogenase-like, C-terminal domain"/>
    <property type="match status" value="1"/>
</dbReference>
<dbReference type="InterPro" id="IPR036291">
    <property type="entry name" value="NAD(P)-bd_dom_sf"/>
</dbReference>
<organism evidence="3 4">
    <name type="scientific">Ruficoccus amylovorans</name>
    <dbReference type="NCBI Taxonomy" id="1804625"/>
    <lineage>
        <taxon>Bacteria</taxon>
        <taxon>Pseudomonadati</taxon>
        <taxon>Verrucomicrobiota</taxon>
        <taxon>Opitutia</taxon>
        <taxon>Puniceicoccales</taxon>
        <taxon>Cerasicoccaceae</taxon>
        <taxon>Ruficoccus</taxon>
    </lineage>
</organism>
<dbReference type="InterPro" id="IPR051450">
    <property type="entry name" value="Gfo/Idh/MocA_Oxidoreductases"/>
</dbReference>
<protein>
    <submittedName>
        <fullName evidence="3">Gfo/Idh/MocA family oxidoreductase</fullName>
    </submittedName>
</protein>
<dbReference type="Pfam" id="PF22725">
    <property type="entry name" value="GFO_IDH_MocA_C3"/>
    <property type="match status" value="1"/>
</dbReference>
<proteinExistence type="predicted"/>
<sequence length="388" mass="42647">MDNPKKKIAVIGCGHRSQSVLTNLFKANPDAIEITALMDPSQESIHEIKKTLAPNAVTYPTEKELLDHSKCDWVFIGSPNCHHANQAIAALQSGKHVFCEKPLATTLEDCIQLQQALAQAPDRSFFFGLVLRYTPLYAKIKEIIDSGELGRILSFEFNETLDFNHGGGIHGNWRRNRSLAGTHLLEKCCHDIDIANWLTGSLPLRVASFGDRDFFTPANKAFAESLPRNAQNQKAYHKWGHLTQVDPFSEGASIVDNQVAIIEYANGTRASFHTNCNAAIHERRIYIIGAHGTIRANAVTNIIEFRKIGYETEVQTINLENTGSHYGGDSIMGAALSKTILENTIPLAGLDDGIRASVSCFGVDEALDTGHVVNLSTRWKQVGLSTVA</sequence>
<dbReference type="PANTHER" id="PTHR43377">
    <property type="entry name" value="BILIVERDIN REDUCTASE A"/>
    <property type="match status" value="1"/>
</dbReference>
<feature type="domain" description="Gfo/Idh/MocA-like oxidoreductase N-terminal" evidence="1">
    <location>
        <begin position="7"/>
        <end position="121"/>
    </location>
</feature>
<dbReference type="SUPFAM" id="SSF51735">
    <property type="entry name" value="NAD(P)-binding Rossmann-fold domains"/>
    <property type="match status" value="1"/>
</dbReference>
<name>A0A842HGT2_9BACT</name>